<proteinExistence type="predicted"/>
<organism evidence="1">
    <name type="scientific">freshwater metagenome</name>
    <dbReference type="NCBI Taxonomy" id="449393"/>
    <lineage>
        <taxon>unclassified sequences</taxon>
        <taxon>metagenomes</taxon>
        <taxon>ecological metagenomes</taxon>
    </lineage>
</organism>
<name>A0A6J7H959_9ZZZZ</name>
<dbReference type="EMBL" id="CAFBMR010000031">
    <property type="protein sequence ID" value="CAB4913085.1"/>
    <property type="molecule type" value="Genomic_DNA"/>
</dbReference>
<accession>A0A6J7H959</accession>
<protein>
    <submittedName>
        <fullName evidence="1">Unannotated protein</fullName>
    </submittedName>
</protein>
<evidence type="ECO:0000313" key="1">
    <source>
        <dbReference type="EMBL" id="CAB4913085.1"/>
    </source>
</evidence>
<dbReference type="AlphaFoldDB" id="A0A6J7H959"/>
<gene>
    <name evidence="1" type="ORF">UFOPK3610_00945</name>
</gene>
<reference evidence="1" key="1">
    <citation type="submission" date="2020-05" db="EMBL/GenBank/DDBJ databases">
        <authorList>
            <person name="Chiriac C."/>
            <person name="Salcher M."/>
            <person name="Ghai R."/>
            <person name="Kavagutti S V."/>
        </authorList>
    </citation>
    <scope>NUCLEOTIDE SEQUENCE</scope>
</reference>
<sequence>MQMYGRKLVAWLSAVAVILGLTATAVVLAPAALADGGVSRIQISKLQETFDVSSPSSSTIYRGVGDARDSAVPMTVTFTGTATFTVDGGAPTQLTSGVPSNIAIHTGITAVAITQDSSGTLTTYNIEINRAWLITGFEIYNAADDSVLFSRKVADGNFDPLSRQTINAVLPYETSQIKWAIFYDEVTEPTAIPPVRTLGSWVGFAVTFSGYDALSGEKSEIQTISTGGTYPIITQVNDAAFGNYPWTQWNVNVTQRMR</sequence>